<dbReference type="PANTHER" id="PTHR23244">
    <property type="entry name" value="KELCH REPEAT DOMAIN"/>
    <property type="match status" value="1"/>
</dbReference>
<evidence type="ECO:0000259" key="4">
    <source>
        <dbReference type="PROSITE" id="PS01180"/>
    </source>
</evidence>
<dbReference type="Gene3D" id="2.60.120.290">
    <property type="entry name" value="Spermadhesin, CUB domain"/>
    <property type="match status" value="1"/>
</dbReference>
<dbReference type="CDD" id="cd00041">
    <property type="entry name" value="CUB"/>
    <property type="match status" value="1"/>
</dbReference>
<evidence type="ECO:0000256" key="3">
    <source>
        <dbReference type="SAM" id="Phobius"/>
    </source>
</evidence>
<feature type="compositionally biased region" description="Basic and acidic residues" evidence="2">
    <location>
        <begin position="823"/>
        <end position="833"/>
    </location>
</feature>
<feature type="region of interest" description="Disordered" evidence="2">
    <location>
        <begin position="1172"/>
        <end position="1246"/>
    </location>
</feature>
<evidence type="ECO:0000256" key="1">
    <source>
        <dbReference type="ARBA" id="ARBA00023157"/>
    </source>
</evidence>
<feature type="domain" description="CUB" evidence="4">
    <location>
        <begin position="1"/>
        <end position="64"/>
    </location>
</feature>
<feature type="region of interest" description="Disordered" evidence="2">
    <location>
        <begin position="790"/>
        <end position="912"/>
    </location>
</feature>
<feature type="region of interest" description="Disordered" evidence="2">
    <location>
        <begin position="673"/>
        <end position="741"/>
    </location>
</feature>
<dbReference type="Proteomes" id="UP001194580">
    <property type="component" value="Unassembled WGS sequence"/>
</dbReference>
<keyword evidence="3" id="KW-0812">Transmembrane</keyword>
<feature type="compositionally biased region" description="Polar residues" evidence="2">
    <location>
        <begin position="1044"/>
        <end position="1059"/>
    </location>
</feature>
<comment type="caution">
    <text evidence="5">The sequence shown here is derived from an EMBL/GenBank/DDBJ whole genome shotgun (WGS) entry which is preliminary data.</text>
</comment>
<feature type="compositionally biased region" description="Basic residues" evidence="2">
    <location>
        <begin position="958"/>
        <end position="967"/>
    </location>
</feature>
<feature type="compositionally biased region" description="Gly residues" evidence="2">
    <location>
        <begin position="1178"/>
        <end position="1191"/>
    </location>
</feature>
<feature type="compositionally biased region" description="Acidic residues" evidence="2">
    <location>
        <begin position="1288"/>
        <end position="1303"/>
    </location>
</feature>
<feature type="compositionally biased region" description="Polar residues" evidence="2">
    <location>
        <begin position="812"/>
        <end position="822"/>
    </location>
</feature>
<feature type="region of interest" description="Disordered" evidence="2">
    <location>
        <begin position="1264"/>
        <end position="1312"/>
    </location>
</feature>
<dbReference type="Gene3D" id="2.120.10.80">
    <property type="entry name" value="Kelch-type beta propeller"/>
    <property type="match status" value="1"/>
</dbReference>
<feature type="region of interest" description="Disordered" evidence="2">
    <location>
        <begin position="999"/>
        <end position="1060"/>
    </location>
</feature>
<dbReference type="InterPro" id="IPR015915">
    <property type="entry name" value="Kelch-typ_b-propeller"/>
</dbReference>
<keyword evidence="3" id="KW-0472">Membrane</keyword>
<accession>A0AAD4H4Q7</accession>
<dbReference type="PANTHER" id="PTHR23244:SF499">
    <property type="entry name" value="KELCH REPEAT-CONTAINING PROTEIN"/>
    <property type="match status" value="1"/>
</dbReference>
<keyword evidence="3" id="KW-1133">Transmembrane helix</keyword>
<feature type="compositionally biased region" description="Basic and acidic residues" evidence="2">
    <location>
        <begin position="689"/>
        <end position="699"/>
    </location>
</feature>
<dbReference type="InterPro" id="IPR000859">
    <property type="entry name" value="CUB_dom"/>
</dbReference>
<gene>
    <name evidence="5" type="ORF">BGZ95_001782</name>
</gene>
<dbReference type="EMBL" id="JAAAIL010001366">
    <property type="protein sequence ID" value="KAG0270195.1"/>
    <property type="molecule type" value="Genomic_DNA"/>
</dbReference>
<protein>
    <recommendedName>
        <fullName evidence="4">CUB domain-containing protein</fullName>
    </recommendedName>
</protein>
<feature type="compositionally biased region" description="Low complexity" evidence="2">
    <location>
        <begin position="1008"/>
        <end position="1017"/>
    </location>
</feature>
<evidence type="ECO:0000313" key="5">
    <source>
        <dbReference type="EMBL" id="KAG0270195.1"/>
    </source>
</evidence>
<evidence type="ECO:0000256" key="2">
    <source>
        <dbReference type="SAM" id="MobiDB-lite"/>
    </source>
</evidence>
<feature type="region of interest" description="Disordered" evidence="2">
    <location>
        <begin position="939"/>
        <end position="974"/>
    </location>
</feature>
<dbReference type="PROSITE" id="PS01180">
    <property type="entry name" value="CUB"/>
    <property type="match status" value="1"/>
</dbReference>
<feature type="compositionally biased region" description="Polar residues" evidence="2">
    <location>
        <begin position="706"/>
        <end position="725"/>
    </location>
</feature>
<dbReference type="SUPFAM" id="SSF49854">
    <property type="entry name" value="Spermadhesin, CUB domain"/>
    <property type="match status" value="1"/>
</dbReference>
<sequence length="1387" mass="152673">MWTDYLTLYDGPDATAPILAKICGNIWSERIPTFYSTGSVLTAVFSSQESSPGSFGFTAVWYSVETAGSKDFTPRSQHAMAYDPIKDMVYISGGTSLRNTFLGDLLTYTFATKKWTKLDHQNSVGLSGATAVYHQATDSIYYFGGMVNQTSRNVITYQYRIYQDLWYALAPRIDPLTATPVSYWNITDSPTLNTTTLDSGDGDSDQAQNSTVQYLPAVMYDPLTTIWTPAGVIGEDTVVMYGGMRPYGPGVNEREQSCFASSFTTYDLSCQNWTSYDVSELDGVLKGRVNHTMVIRPPGAPGGSRTAYTAYIFGGFDGMDRADMLNASMTIPTASPSAINNCREKVKNSQILAGNSNDIPRIGTIQDLLRQRPDLRAQGQSLENCPSRTSLDLTVPYSGTIESGQELSFRVYVDEANLNIQYEIRTLPTSALEFKSLNVWEGYMNMFWRADHALTDKTWVAADPSALDLPAGPSNMSDSPVITAGGSLNTSELMNRWTKYSGLDGNPFTSAIQNDTSYIYFLASDPRRFAGYHVFSLTNHNPTSLSFSVTVTLLNHPTAVDKTPGARFNMATLGFFMLGFIFAVALLVFMARKIRQLIEDRDASQRSAEMQLLVDEEDDRRRNNRGALNGGMAMIQMDGSMLLKKPLYRIVVGVQDMGKEVFGISGSNLRHRHVRGSVDSSGAGGGSKDQGRSDSRSKGEVMTPELSRSMSHPTVDQSSAGVQDPTSPPREKRSRVRSDFIRDIGSAPLPLTAAEESMMEKEASALSGLSSWLGNARKLSSSTPDLVNVVGTNSSSEDRSKTVTAAQGAVWTRNTPSLIRQDSQSEQKKDRSNQDYSAAPQRPTLGEPGLQRGWSLKSLGRNSSLTRSFSHRSKTATTAEEREGLTSQDCIQEEDPVGNDNGGGVSERGSFDSEREIVDLGGLLSPTDLLRRRQEQIEKHRREEEEEEQATRLTAAGSRRRRRRRNPTKVQPISIEPLPFHSELVPRTMAHLKRYRRNLARQQRRQQRQQQGNMARQQSDETVGSRRRSSASPPTSRPVYPQPKQDTQQQIRSIKSQGSLREVCRVASRMASRSQGDIISKHSINNDNHMDVEADEVVVMVAVPTTKDLTGMKPFPQLGWSGKENVQPRAGDLETAIELRQLVVSSHSDRPGGSAVGVGVGVGHDTVESMVDNAYDDGLGGGGGGGGGSGPLGSPFSSPVQERGLLSQRHAEQHEVPQQGQQQDARDGSGGQKQKKTIKMRGRQEYEPGPLLAMNFLIVFPGDSGSRKVSQQSGGGGGMMNGTNAVEGAEEEEEEEKEKEDGGDTLYNNSEKRLPPMAIGTVFVPDPVRWWAYKAKQQLDRQKFERELRRKIHKSHTGSGRIKDTDKQQQLHYLEQKLSASKGRRGS</sequence>
<name>A0AAD4H4Q7_9FUNG</name>
<proteinExistence type="predicted"/>
<feature type="transmembrane region" description="Helical" evidence="3">
    <location>
        <begin position="570"/>
        <end position="591"/>
    </location>
</feature>
<keyword evidence="1" id="KW-1015">Disulfide bond</keyword>
<dbReference type="SUPFAM" id="SSF117281">
    <property type="entry name" value="Kelch motif"/>
    <property type="match status" value="1"/>
</dbReference>
<evidence type="ECO:0000313" key="6">
    <source>
        <dbReference type="Proteomes" id="UP001194580"/>
    </source>
</evidence>
<keyword evidence="6" id="KW-1185">Reference proteome</keyword>
<dbReference type="InterPro" id="IPR035914">
    <property type="entry name" value="Sperma_CUB_dom_sf"/>
</dbReference>
<feature type="region of interest" description="Disordered" evidence="2">
    <location>
        <begin position="1350"/>
        <end position="1387"/>
    </location>
</feature>
<organism evidence="5 6">
    <name type="scientific">Linnemannia exigua</name>
    <dbReference type="NCBI Taxonomy" id="604196"/>
    <lineage>
        <taxon>Eukaryota</taxon>
        <taxon>Fungi</taxon>
        <taxon>Fungi incertae sedis</taxon>
        <taxon>Mucoromycota</taxon>
        <taxon>Mortierellomycotina</taxon>
        <taxon>Mortierellomycetes</taxon>
        <taxon>Mortierellales</taxon>
        <taxon>Mortierellaceae</taxon>
        <taxon>Linnemannia</taxon>
    </lineage>
</organism>
<reference evidence="5" key="1">
    <citation type="journal article" date="2020" name="Fungal Divers.">
        <title>Resolving the Mortierellaceae phylogeny through synthesis of multi-gene phylogenetics and phylogenomics.</title>
        <authorList>
            <person name="Vandepol N."/>
            <person name="Liber J."/>
            <person name="Desiro A."/>
            <person name="Na H."/>
            <person name="Kennedy M."/>
            <person name="Barry K."/>
            <person name="Grigoriev I.V."/>
            <person name="Miller A.N."/>
            <person name="O'Donnell K."/>
            <person name="Stajich J.E."/>
            <person name="Bonito G."/>
        </authorList>
    </citation>
    <scope>NUCLEOTIDE SEQUENCE</scope>
    <source>
        <strain evidence="5">NRRL 28262</strain>
    </source>
</reference>